<proteinExistence type="predicted"/>
<dbReference type="Pfam" id="PF00990">
    <property type="entry name" value="GGDEF"/>
    <property type="match status" value="1"/>
</dbReference>
<feature type="domain" description="GGDEF" evidence="1">
    <location>
        <begin position="85"/>
        <end position="225"/>
    </location>
</feature>
<dbReference type="Gene3D" id="3.30.70.270">
    <property type="match status" value="1"/>
</dbReference>
<gene>
    <name evidence="2" type="ORF">MiSe_68570</name>
</gene>
<dbReference type="SUPFAM" id="SSF55073">
    <property type="entry name" value="Nucleotide cyclase"/>
    <property type="match status" value="1"/>
</dbReference>
<dbReference type="EMBL" id="BLAY01000146">
    <property type="protein sequence ID" value="GET42043.1"/>
    <property type="molecule type" value="Genomic_DNA"/>
</dbReference>
<dbReference type="InterPro" id="IPR029787">
    <property type="entry name" value="Nucleotide_cyclase"/>
</dbReference>
<dbReference type="AlphaFoldDB" id="A0AAV3XKC8"/>
<dbReference type="NCBIfam" id="TIGR00254">
    <property type="entry name" value="GGDEF"/>
    <property type="match status" value="1"/>
</dbReference>
<dbReference type="GO" id="GO:0052621">
    <property type="term" value="F:diguanylate cyclase activity"/>
    <property type="evidence" value="ECO:0007669"/>
    <property type="project" value="TreeGrafter"/>
</dbReference>
<sequence>MVKEFFKGAFAPNSAFNIPRTPIEQLAMASSERDSGQDNLRYLQKQENCSYCLLDYRDDLTKLANKRYFNIWLEQVWKRLALEQVPLSLILIEIDYFKIYNNSRPDEAGDDCLQQVAKVISAWVQPPDGLAARCGSEKFALIIPQTKADNAVKIGEKIRKNVKKLALYHDSQIDGLPDRVVTVSLGVGMTIPQIEVSPSLLMQAAEEALYQSQRKGRDRTEVKCIVAGS</sequence>
<dbReference type="InterPro" id="IPR000160">
    <property type="entry name" value="GGDEF_dom"/>
</dbReference>
<comment type="caution">
    <text evidence="2">The sequence shown here is derived from an EMBL/GenBank/DDBJ whole genome shotgun (WGS) entry which is preliminary data.</text>
</comment>
<dbReference type="InterPro" id="IPR043128">
    <property type="entry name" value="Rev_trsase/Diguanyl_cyclase"/>
</dbReference>
<dbReference type="GO" id="GO:0005886">
    <property type="term" value="C:plasma membrane"/>
    <property type="evidence" value="ECO:0007669"/>
    <property type="project" value="TreeGrafter"/>
</dbReference>
<dbReference type="RefSeq" id="WP_226588960.1">
    <property type="nucleotide sequence ID" value="NZ_BLAY01000146.1"/>
</dbReference>
<dbReference type="SMART" id="SM00267">
    <property type="entry name" value="GGDEF"/>
    <property type="match status" value="1"/>
</dbReference>
<protein>
    <submittedName>
        <fullName evidence="2">GGDEF domain protein</fullName>
    </submittedName>
</protein>
<dbReference type="PANTHER" id="PTHR45138">
    <property type="entry name" value="REGULATORY COMPONENTS OF SENSORY TRANSDUCTION SYSTEM"/>
    <property type="match status" value="1"/>
</dbReference>
<dbReference type="PROSITE" id="PS50887">
    <property type="entry name" value="GGDEF"/>
    <property type="match status" value="1"/>
</dbReference>
<keyword evidence="3" id="KW-1185">Reference proteome</keyword>
<evidence type="ECO:0000313" key="3">
    <source>
        <dbReference type="Proteomes" id="UP001050975"/>
    </source>
</evidence>
<evidence type="ECO:0000259" key="1">
    <source>
        <dbReference type="PROSITE" id="PS50887"/>
    </source>
</evidence>
<organism evidence="2 3">
    <name type="scientific">Microseira wollei NIES-4236</name>
    <dbReference type="NCBI Taxonomy" id="2530354"/>
    <lineage>
        <taxon>Bacteria</taxon>
        <taxon>Bacillati</taxon>
        <taxon>Cyanobacteriota</taxon>
        <taxon>Cyanophyceae</taxon>
        <taxon>Oscillatoriophycideae</taxon>
        <taxon>Aerosakkonematales</taxon>
        <taxon>Aerosakkonemataceae</taxon>
        <taxon>Microseira</taxon>
    </lineage>
</organism>
<reference evidence="2" key="1">
    <citation type="submission" date="2019-10" db="EMBL/GenBank/DDBJ databases">
        <title>Draft genome sequece of Microseira wollei NIES-4236.</title>
        <authorList>
            <person name="Yamaguchi H."/>
            <person name="Suzuki S."/>
            <person name="Kawachi M."/>
        </authorList>
    </citation>
    <scope>NUCLEOTIDE SEQUENCE</scope>
    <source>
        <strain evidence="2">NIES-4236</strain>
    </source>
</reference>
<evidence type="ECO:0000313" key="2">
    <source>
        <dbReference type="EMBL" id="GET42043.1"/>
    </source>
</evidence>
<dbReference type="Proteomes" id="UP001050975">
    <property type="component" value="Unassembled WGS sequence"/>
</dbReference>
<dbReference type="GO" id="GO:0043709">
    <property type="term" value="P:cell adhesion involved in single-species biofilm formation"/>
    <property type="evidence" value="ECO:0007669"/>
    <property type="project" value="TreeGrafter"/>
</dbReference>
<dbReference type="CDD" id="cd01949">
    <property type="entry name" value="GGDEF"/>
    <property type="match status" value="1"/>
</dbReference>
<accession>A0AAV3XKC8</accession>
<name>A0AAV3XKC8_9CYAN</name>
<dbReference type="GO" id="GO:1902201">
    <property type="term" value="P:negative regulation of bacterial-type flagellum-dependent cell motility"/>
    <property type="evidence" value="ECO:0007669"/>
    <property type="project" value="TreeGrafter"/>
</dbReference>
<dbReference type="PANTHER" id="PTHR45138:SF9">
    <property type="entry name" value="DIGUANYLATE CYCLASE DGCM-RELATED"/>
    <property type="match status" value="1"/>
</dbReference>
<dbReference type="InterPro" id="IPR050469">
    <property type="entry name" value="Diguanylate_Cyclase"/>
</dbReference>